<dbReference type="RefSeq" id="WP_332292620.1">
    <property type="nucleotide sequence ID" value="NZ_JAZIBG010000052.1"/>
</dbReference>
<dbReference type="GO" id="GO:0043565">
    <property type="term" value="F:sequence-specific DNA binding"/>
    <property type="evidence" value="ECO:0007669"/>
    <property type="project" value="TreeGrafter"/>
</dbReference>
<dbReference type="FunFam" id="1.10.10.10:FF:000001">
    <property type="entry name" value="LysR family transcriptional regulator"/>
    <property type="match status" value="1"/>
</dbReference>
<dbReference type="Pfam" id="PF00126">
    <property type="entry name" value="HTH_1"/>
    <property type="match status" value="1"/>
</dbReference>
<organism evidence="6 7">
    <name type="scientific">Aquincola agrisoli</name>
    <dbReference type="NCBI Taxonomy" id="3119538"/>
    <lineage>
        <taxon>Bacteria</taxon>
        <taxon>Pseudomonadati</taxon>
        <taxon>Pseudomonadota</taxon>
        <taxon>Betaproteobacteria</taxon>
        <taxon>Burkholderiales</taxon>
        <taxon>Sphaerotilaceae</taxon>
        <taxon>Aquincola</taxon>
    </lineage>
</organism>
<protein>
    <submittedName>
        <fullName evidence="6">LysR family transcriptional regulator</fullName>
    </submittedName>
</protein>
<reference evidence="6 7" key="1">
    <citation type="submission" date="2024-02" db="EMBL/GenBank/DDBJ databases">
        <title>Genome sequence of Aquincola sp. MAHUQ-54.</title>
        <authorList>
            <person name="Huq M.A."/>
        </authorList>
    </citation>
    <scope>NUCLEOTIDE SEQUENCE [LARGE SCALE GENOMIC DNA]</scope>
    <source>
        <strain evidence="6 7">MAHUQ-54</strain>
    </source>
</reference>
<dbReference type="PROSITE" id="PS50931">
    <property type="entry name" value="HTH_LYSR"/>
    <property type="match status" value="1"/>
</dbReference>
<dbReference type="PRINTS" id="PR00039">
    <property type="entry name" value="HTHLYSR"/>
</dbReference>
<keyword evidence="2" id="KW-0805">Transcription regulation</keyword>
<dbReference type="GO" id="GO:0003700">
    <property type="term" value="F:DNA-binding transcription factor activity"/>
    <property type="evidence" value="ECO:0007669"/>
    <property type="project" value="InterPro"/>
</dbReference>
<dbReference type="AlphaFoldDB" id="A0AAW9QI88"/>
<name>A0AAW9QI88_9BURK</name>
<dbReference type="SUPFAM" id="SSF46785">
    <property type="entry name" value="Winged helix' DNA-binding domain"/>
    <property type="match status" value="1"/>
</dbReference>
<dbReference type="InterPro" id="IPR000847">
    <property type="entry name" value="LysR_HTH_N"/>
</dbReference>
<comment type="similarity">
    <text evidence="1">Belongs to the LysR transcriptional regulatory family.</text>
</comment>
<dbReference type="GO" id="GO:0006351">
    <property type="term" value="P:DNA-templated transcription"/>
    <property type="evidence" value="ECO:0007669"/>
    <property type="project" value="TreeGrafter"/>
</dbReference>
<feature type="domain" description="HTH lysR-type" evidence="5">
    <location>
        <begin position="5"/>
        <end position="62"/>
    </location>
</feature>
<gene>
    <name evidence="6" type="ORF">V4F39_23915</name>
</gene>
<evidence type="ECO:0000313" key="7">
    <source>
        <dbReference type="Proteomes" id="UP001336250"/>
    </source>
</evidence>
<dbReference type="InterPro" id="IPR036388">
    <property type="entry name" value="WH-like_DNA-bd_sf"/>
</dbReference>
<dbReference type="Gene3D" id="1.10.10.10">
    <property type="entry name" value="Winged helix-like DNA-binding domain superfamily/Winged helix DNA-binding domain"/>
    <property type="match status" value="1"/>
</dbReference>
<evidence type="ECO:0000259" key="5">
    <source>
        <dbReference type="PROSITE" id="PS50931"/>
    </source>
</evidence>
<keyword evidence="3" id="KW-0238">DNA-binding</keyword>
<dbReference type="EMBL" id="JAZIBG010000052">
    <property type="protein sequence ID" value="MEF7616980.1"/>
    <property type="molecule type" value="Genomic_DNA"/>
</dbReference>
<dbReference type="InterPro" id="IPR058163">
    <property type="entry name" value="LysR-type_TF_proteobact-type"/>
</dbReference>
<dbReference type="Proteomes" id="UP001336250">
    <property type="component" value="Unassembled WGS sequence"/>
</dbReference>
<dbReference type="PANTHER" id="PTHR30537">
    <property type="entry name" value="HTH-TYPE TRANSCRIPTIONAL REGULATOR"/>
    <property type="match status" value="1"/>
</dbReference>
<evidence type="ECO:0000256" key="2">
    <source>
        <dbReference type="ARBA" id="ARBA00023015"/>
    </source>
</evidence>
<dbReference type="InterPro" id="IPR036390">
    <property type="entry name" value="WH_DNA-bd_sf"/>
</dbReference>
<comment type="caution">
    <text evidence="6">The sequence shown here is derived from an EMBL/GenBank/DDBJ whole genome shotgun (WGS) entry which is preliminary data.</text>
</comment>
<evidence type="ECO:0000256" key="4">
    <source>
        <dbReference type="ARBA" id="ARBA00023163"/>
    </source>
</evidence>
<evidence type="ECO:0000256" key="3">
    <source>
        <dbReference type="ARBA" id="ARBA00023125"/>
    </source>
</evidence>
<keyword evidence="7" id="KW-1185">Reference proteome</keyword>
<evidence type="ECO:0000313" key="6">
    <source>
        <dbReference type="EMBL" id="MEF7616980.1"/>
    </source>
</evidence>
<dbReference type="SUPFAM" id="SSF53850">
    <property type="entry name" value="Periplasmic binding protein-like II"/>
    <property type="match status" value="1"/>
</dbReference>
<sequence>MSKLPDLEAWAIFAKVAETGSFAKAAADLAISQPTVSKAITRLEGRLKTTLFHRTSRRMSLSASGEASLERAARILAEGEAVEAEVTEQSKHLRGTIRIAAPMSFGITHLGPALPAFMAQHPEVVLDLHFSDELIDVVAQGFDVALRISALPDSSLLARRLCAVRILLVGAPAYFEAHGRPTHPRELASHRALRYVHTRVGEAWRFRHARRGEFAQVVPAALRVNNAEALAPALRAGMGLALQPEFLAWEDLQSGALEEAMPDWQVPPIALHIVTPPGRDRPARVQVLIEYLAAYFARAPWAVNPERPSRA</sequence>
<keyword evidence="4" id="KW-0804">Transcription</keyword>
<evidence type="ECO:0000256" key="1">
    <source>
        <dbReference type="ARBA" id="ARBA00009437"/>
    </source>
</evidence>
<proteinExistence type="inferred from homology"/>
<dbReference type="InterPro" id="IPR005119">
    <property type="entry name" value="LysR_subst-bd"/>
</dbReference>
<accession>A0AAW9QI88</accession>
<dbReference type="PANTHER" id="PTHR30537:SF5">
    <property type="entry name" value="HTH-TYPE TRANSCRIPTIONAL ACTIVATOR TTDR-RELATED"/>
    <property type="match status" value="1"/>
</dbReference>
<dbReference type="CDD" id="cd08422">
    <property type="entry name" value="PBP2_CrgA_like"/>
    <property type="match status" value="1"/>
</dbReference>
<dbReference type="Gene3D" id="3.40.190.290">
    <property type="match status" value="1"/>
</dbReference>
<dbReference type="Pfam" id="PF03466">
    <property type="entry name" value="LysR_substrate"/>
    <property type="match status" value="1"/>
</dbReference>